<evidence type="ECO:0000313" key="3">
    <source>
        <dbReference type="EMBL" id="KAL3100419.1"/>
    </source>
</evidence>
<comment type="caution">
    <text evidence="3">The sequence shown here is derived from an EMBL/GenBank/DDBJ whole genome shotgun (WGS) entry which is preliminary data.</text>
</comment>
<protein>
    <submittedName>
        <fullName evidence="3">Uncharacterized protein</fullName>
    </submittedName>
</protein>
<name>A0ABD2KD41_HETSC</name>
<sequence length="1024" mass="114822">MFTPNVPYQTHLLQSVPYSSTTAAHQQSQFSSPAAAAAWTTTSASSAGISRWNQQQHQQQNNESLIRKHRSLEGVHQLLADNPSCSSAPSMFPPPAPSTVVQQFSESLPSSYHHHHHHLQQHNIMPQNLNGPPMPNLNGPPPPSLLQPLLPAAGGSSSPYFGASGYAHVPQQPTTATTTASIATTTTAKTAAAFINDSSATASRQFFSQPTTQQHHHSLWMPSSSGTVPQQHGMNPWGNEGMAPIGDMEEGQSALRIDEDDDGFQAAAHLYQPVSAHAILQQVDLDPRALRRELASLCDRFNYLAGTVRNFWAPELRRERHRWREQWRRSNELEQRLNLMRTETQMISAELKARRDEQQQQQMGQPRPRDFTETSYTMHEWQTLKAKLERSELSLADRTRMLGEAELRAKGAEEQKAELERRNECLSRTLSANEAQLKLLQEDLDMLRGKLETKNQLLDTRDRERKRMEAELEMSRTEVREQEHRAQESERRVAQLTHQIDQLERDARERDMQLERLRKRMQDPAAARAEAVELQQKLDNALEDRTRLEQLVDQLRAHNDAERLQQLEQFKADREHMEMNIQCLKKELADRHVLISSQNEKISQLDNAIAKQQQLRHLFLYENGGQNERVVGEAEKTRECMAGEDSGGAEKQTQQQQQQQQQHNELDRTRHEMDRLLERVRELEREKRQRQQHVGGMTTAETVDTGDVGKMPSEDTAPNGIDEQTDALKHRIHELEEALRESVGITSEREKALAEQKKVNQKLSDQVTELFEAGGGALTQHQRQLREALNALAEARNRLEEERLRNQRMLGTVRKELGMALVAEKESAIALVQCCYGPDGVVPHSVRERLEQIHRQKERLRHALLSSTTATVGTTTREENQQQQQQQQQQEELIRALGVGAALPMPSSHSVSASAAIMTHHHHHQPQQLLYSQPISIQTRGGAIGTAAQQQNPPLGISAPASLTYYGTAAAAATVGSTTINGIQHQTQQIGVGAEFGTSSSSAAAAGGGGGGIISLVDDDGIWA</sequence>
<dbReference type="EMBL" id="JBICCN010000031">
    <property type="protein sequence ID" value="KAL3100419.1"/>
    <property type="molecule type" value="Genomic_DNA"/>
</dbReference>
<keyword evidence="4" id="KW-1185">Reference proteome</keyword>
<proteinExistence type="predicted"/>
<evidence type="ECO:0000313" key="4">
    <source>
        <dbReference type="Proteomes" id="UP001620645"/>
    </source>
</evidence>
<feature type="region of interest" description="Disordered" evidence="2">
    <location>
        <begin position="352"/>
        <end position="372"/>
    </location>
</feature>
<reference evidence="3 4" key="1">
    <citation type="submission" date="2024-10" db="EMBL/GenBank/DDBJ databases">
        <authorList>
            <person name="Kim D."/>
        </authorList>
    </citation>
    <scope>NUCLEOTIDE SEQUENCE [LARGE SCALE GENOMIC DNA]</scope>
    <source>
        <strain evidence="3">Taebaek</strain>
    </source>
</reference>
<keyword evidence="1" id="KW-0175">Coiled coil</keyword>
<dbReference type="AlphaFoldDB" id="A0ABD2KD41"/>
<dbReference type="PANTHER" id="PTHR45615">
    <property type="entry name" value="MYOSIN HEAVY CHAIN, NON-MUSCLE"/>
    <property type="match status" value="1"/>
</dbReference>
<feature type="region of interest" description="Disordered" evidence="2">
    <location>
        <begin position="639"/>
        <end position="669"/>
    </location>
</feature>
<dbReference type="Pfam" id="PF10174">
    <property type="entry name" value="Cast"/>
    <property type="match status" value="1"/>
</dbReference>
<dbReference type="Proteomes" id="UP001620645">
    <property type="component" value="Unassembled WGS sequence"/>
</dbReference>
<dbReference type="PANTHER" id="PTHR45615:SF63">
    <property type="entry name" value="CHROMOSOME UNDETERMINED SCAFFOLD_10, WHOLE GENOME SHOTGUN SEQUENCE"/>
    <property type="match status" value="1"/>
</dbReference>
<evidence type="ECO:0000256" key="2">
    <source>
        <dbReference type="SAM" id="MobiDB-lite"/>
    </source>
</evidence>
<feature type="coiled-coil region" evidence="1">
    <location>
        <begin position="778"/>
        <end position="812"/>
    </location>
</feature>
<feature type="region of interest" description="Disordered" evidence="2">
    <location>
        <begin position="472"/>
        <end position="492"/>
    </location>
</feature>
<evidence type="ECO:0000256" key="1">
    <source>
        <dbReference type="SAM" id="Coils"/>
    </source>
</evidence>
<feature type="region of interest" description="Disordered" evidence="2">
    <location>
        <begin position="685"/>
        <end position="721"/>
    </location>
</feature>
<feature type="compositionally biased region" description="Low complexity" evidence="2">
    <location>
        <begin position="652"/>
        <end position="662"/>
    </location>
</feature>
<feature type="compositionally biased region" description="Low complexity" evidence="2">
    <location>
        <begin position="872"/>
        <end position="890"/>
    </location>
</feature>
<organism evidence="3 4">
    <name type="scientific">Heterodera schachtii</name>
    <name type="common">Sugarbeet cyst nematode worm</name>
    <name type="synonym">Tylenchus schachtii</name>
    <dbReference type="NCBI Taxonomy" id="97005"/>
    <lineage>
        <taxon>Eukaryota</taxon>
        <taxon>Metazoa</taxon>
        <taxon>Ecdysozoa</taxon>
        <taxon>Nematoda</taxon>
        <taxon>Chromadorea</taxon>
        <taxon>Rhabditida</taxon>
        <taxon>Tylenchina</taxon>
        <taxon>Tylenchomorpha</taxon>
        <taxon>Tylenchoidea</taxon>
        <taxon>Heteroderidae</taxon>
        <taxon>Heteroderinae</taxon>
        <taxon>Heterodera</taxon>
    </lineage>
</organism>
<gene>
    <name evidence="3" type="ORF">niasHS_001722</name>
</gene>
<dbReference type="InterPro" id="IPR019323">
    <property type="entry name" value="ELKS/CAST"/>
</dbReference>
<feature type="region of interest" description="Disordered" evidence="2">
    <location>
        <begin position="872"/>
        <end position="891"/>
    </location>
</feature>
<accession>A0ABD2KD41</accession>